<comment type="caution">
    <text evidence="1">The sequence shown here is derived from an EMBL/GenBank/DDBJ whole genome shotgun (WGS) entry which is preliminary data.</text>
</comment>
<protein>
    <submittedName>
        <fullName evidence="1">Uncharacterized protein</fullName>
    </submittedName>
</protein>
<evidence type="ECO:0000313" key="1">
    <source>
        <dbReference type="EMBL" id="GAA5142127.1"/>
    </source>
</evidence>
<dbReference type="RefSeq" id="WP_345736948.1">
    <property type="nucleotide sequence ID" value="NZ_BAABIA010000005.1"/>
</dbReference>
<accession>A0ABP9PAZ0</accession>
<keyword evidence="2" id="KW-1185">Reference proteome</keyword>
<organism evidence="1 2">
    <name type="scientific">Prosthecobacter algae</name>
    <dbReference type="NCBI Taxonomy" id="1144682"/>
    <lineage>
        <taxon>Bacteria</taxon>
        <taxon>Pseudomonadati</taxon>
        <taxon>Verrucomicrobiota</taxon>
        <taxon>Verrucomicrobiia</taxon>
        <taxon>Verrucomicrobiales</taxon>
        <taxon>Verrucomicrobiaceae</taxon>
        <taxon>Prosthecobacter</taxon>
    </lineage>
</organism>
<dbReference type="SUPFAM" id="SSF56281">
    <property type="entry name" value="Metallo-hydrolase/oxidoreductase"/>
    <property type="match status" value="1"/>
</dbReference>
<dbReference type="EMBL" id="BAABIA010000005">
    <property type="protein sequence ID" value="GAA5142127.1"/>
    <property type="molecule type" value="Genomic_DNA"/>
</dbReference>
<dbReference type="PANTHER" id="PTHR33835">
    <property type="entry name" value="YALI0C07656P"/>
    <property type="match status" value="1"/>
</dbReference>
<proteinExistence type="predicted"/>
<evidence type="ECO:0000313" key="2">
    <source>
        <dbReference type="Proteomes" id="UP001499852"/>
    </source>
</evidence>
<gene>
    <name evidence="1" type="ORF">GCM10023213_27520</name>
</gene>
<dbReference type="InterPro" id="IPR036866">
    <property type="entry name" value="RibonucZ/Hydroxyglut_hydro"/>
</dbReference>
<dbReference type="Gene3D" id="3.60.15.10">
    <property type="entry name" value="Ribonuclease Z/Hydroxyacylglutathione hydrolase-like"/>
    <property type="match status" value="1"/>
</dbReference>
<sequence length="224" mass="25045">MKQLAENLWLLQYPLTVLGTQHGRNVTVIRLRSAQTVLHSMAPFTPADLAALQSLGTPGWLVEAMLLHDTYAKEGHAAFPALPFLGPPGFSNVVKFPTLPLLPAPAEWAGELEVFPIEGTPKLKEHAFLHVPTRTLIVADLVFNFDPNEHGWDRFFHRYIAGFKRYPGMSRIFKLCLADRPAFQASLRRILEQDFDRIIVGHGRVIESHGKALLLRALEDAGVL</sequence>
<dbReference type="InterPro" id="IPR025638">
    <property type="entry name" value="DUF4336"/>
</dbReference>
<name>A0ABP9PAZ0_9BACT</name>
<dbReference type="Proteomes" id="UP001499852">
    <property type="component" value="Unassembled WGS sequence"/>
</dbReference>
<reference evidence="2" key="1">
    <citation type="journal article" date="2019" name="Int. J. Syst. Evol. Microbiol.">
        <title>The Global Catalogue of Microorganisms (GCM) 10K type strain sequencing project: providing services to taxonomists for standard genome sequencing and annotation.</title>
        <authorList>
            <consortium name="The Broad Institute Genomics Platform"/>
            <consortium name="The Broad Institute Genome Sequencing Center for Infectious Disease"/>
            <person name="Wu L."/>
            <person name="Ma J."/>
        </authorList>
    </citation>
    <scope>NUCLEOTIDE SEQUENCE [LARGE SCALE GENOMIC DNA]</scope>
    <source>
        <strain evidence="2">JCM 18053</strain>
    </source>
</reference>
<dbReference type="PANTHER" id="PTHR33835:SF1">
    <property type="entry name" value="METALLO-BETA-LACTAMASE DOMAIN-CONTAINING PROTEIN"/>
    <property type="match status" value="1"/>
</dbReference>